<dbReference type="PROSITE" id="PS51257">
    <property type="entry name" value="PROKAR_LIPOPROTEIN"/>
    <property type="match status" value="1"/>
</dbReference>
<comment type="caution">
    <text evidence="3">The sequence shown here is derived from an EMBL/GenBank/DDBJ whole genome shotgun (WGS) entry which is preliminary data.</text>
</comment>
<feature type="compositionally biased region" description="Low complexity" evidence="1">
    <location>
        <begin position="23"/>
        <end position="39"/>
    </location>
</feature>
<name>A0ABU1RVF7_9GAMM</name>
<reference evidence="3 4" key="1">
    <citation type="submission" date="2023-07" db="EMBL/GenBank/DDBJ databases">
        <title>Sorghum-associated microbial communities from plants grown in Nebraska, USA.</title>
        <authorList>
            <person name="Schachtman D."/>
        </authorList>
    </citation>
    <scope>NUCLEOTIDE SEQUENCE [LARGE SCALE GENOMIC DNA]</scope>
    <source>
        <strain evidence="3 4">BE107</strain>
    </source>
</reference>
<dbReference type="Proteomes" id="UP001254759">
    <property type="component" value="Unassembled WGS sequence"/>
</dbReference>
<feature type="region of interest" description="Disordered" evidence="1">
    <location>
        <begin position="21"/>
        <end position="58"/>
    </location>
</feature>
<organism evidence="3 4">
    <name type="scientific">Pseudoxanthomonas sacheonensis</name>
    <dbReference type="NCBI Taxonomy" id="443615"/>
    <lineage>
        <taxon>Bacteria</taxon>
        <taxon>Pseudomonadati</taxon>
        <taxon>Pseudomonadota</taxon>
        <taxon>Gammaproteobacteria</taxon>
        <taxon>Lysobacterales</taxon>
        <taxon>Lysobacteraceae</taxon>
        <taxon>Pseudoxanthomonas</taxon>
    </lineage>
</organism>
<dbReference type="EMBL" id="JAVDTT010000004">
    <property type="protein sequence ID" value="MDR6842767.1"/>
    <property type="molecule type" value="Genomic_DNA"/>
</dbReference>
<dbReference type="RefSeq" id="WP_310095275.1">
    <property type="nucleotide sequence ID" value="NZ_JAVDTT010000004.1"/>
</dbReference>
<keyword evidence="4" id="KW-1185">Reference proteome</keyword>
<evidence type="ECO:0000256" key="2">
    <source>
        <dbReference type="SAM" id="SignalP"/>
    </source>
</evidence>
<protein>
    <recommendedName>
        <fullName evidence="5">DUF4440 domain-containing protein</fullName>
    </recommendedName>
</protein>
<gene>
    <name evidence="3" type="ORF">J2W94_003072</name>
</gene>
<feature type="signal peptide" evidence="2">
    <location>
        <begin position="1"/>
        <end position="21"/>
    </location>
</feature>
<evidence type="ECO:0000313" key="3">
    <source>
        <dbReference type="EMBL" id="MDR6842767.1"/>
    </source>
</evidence>
<accession>A0ABU1RVF7</accession>
<evidence type="ECO:0008006" key="5">
    <source>
        <dbReference type="Google" id="ProtNLM"/>
    </source>
</evidence>
<feature type="chain" id="PRO_5046078474" description="DUF4440 domain-containing protein" evidence="2">
    <location>
        <begin position="22"/>
        <end position="190"/>
    </location>
</feature>
<sequence length="190" mass="19697">MSKLLLGTALAILLGACNKPADTPASEASTQEASATPASDTNAPPAQAPEPETSVASAEVGDKAVDDAIDTLLGDHARYQEVINAYQKAVAQRDKDAVAALIDYPFFASIDGKRTSIKNAAGFVENYDKIVTPAIASVIEAQKYSELMVNGKGVMFGSGETWINGICKKGSADCSEFEVKVVAIQPGGSG</sequence>
<evidence type="ECO:0000313" key="4">
    <source>
        <dbReference type="Proteomes" id="UP001254759"/>
    </source>
</evidence>
<keyword evidence="2" id="KW-0732">Signal</keyword>
<proteinExistence type="predicted"/>
<evidence type="ECO:0000256" key="1">
    <source>
        <dbReference type="SAM" id="MobiDB-lite"/>
    </source>
</evidence>